<keyword evidence="5" id="KW-1185">Reference proteome</keyword>
<dbReference type="Pfam" id="PF10561">
    <property type="entry name" value="C2orf69"/>
    <property type="match status" value="1"/>
</dbReference>
<keyword evidence="2" id="KW-0812">Transmembrane</keyword>
<evidence type="ECO:0000256" key="2">
    <source>
        <dbReference type="SAM" id="Phobius"/>
    </source>
</evidence>
<dbReference type="InterPro" id="IPR018881">
    <property type="entry name" value="C2orf69_mit"/>
</dbReference>
<feature type="compositionally biased region" description="Low complexity" evidence="1">
    <location>
        <begin position="452"/>
        <end position="462"/>
    </location>
</feature>
<feature type="region of interest" description="Disordered" evidence="1">
    <location>
        <begin position="441"/>
        <end position="466"/>
    </location>
</feature>
<feature type="transmembrane region" description="Helical" evidence="2">
    <location>
        <begin position="149"/>
        <end position="169"/>
    </location>
</feature>
<evidence type="ECO:0000259" key="3">
    <source>
        <dbReference type="Pfam" id="PF07885"/>
    </source>
</evidence>
<reference evidence="4" key="1">
    <citation type="journal article" date="2016" name="Insect Biochem. Mol. Biol.">
        <title>Multifaceted biological insights from a draft genome sequence of the tobacco hornworm moth, Manduca sexta.</title>
        <authorList>
            <person name="Kanost M.R."/>
            <person name="Arrese E.L."/>
            <person name="Cao X."/>
            <person name="Chen Y.R."/>
            <person name="Chellapilla S."/>
            <person name="Goldsmith M.R."/>
            <person name="Grosse-Wilde E."/>
            <person name="Heckel D.G."/>
            <person name="Herndon N."/>
            <person name="Jiang H."/>
            <person name="Papanicolaou A."/>
            <person name="Qu J."/>
            <person name="Soulages J.L."/>
            <person name="Vogel H."/>
            <person name="Walters J."/>
            <person name="Waterhouse R.M."/>
            <person name="Ahn S.J."/>
            <person name="Almeida F.C."/>
            <person name="An C."/>
            <person name="Aqrawi P."/>
            <person name="Bretschneider A."/>
            <person name="Bryant W.B."/>
            <person name="Bucks S."/>
            <person name="Chao H."/>
            <person name="Chevignon G."/>
            <person name="Christen J.M."/>
            <person name="Clarke D.F."/>
            <person name="Dittmer N.T."/>
            <person name="Ferguson L.C.F."/>
            <person name="Garavelou S."/>
            <person name="Gordon K.H.J."/>
            <person name="Gunaratna R.T."/>
            <person name="Han Y."/>
            <person name="Hauser F."/>
            <person name="He Y."/>
            <person name="Heidel-Fischer H."/>
            <person name="Hirsh A."/>
            <person name="Hu Y."/>
            <person name="Jiang H."/>
            <person name="Kalra D."/>
            <person name="Klinner C."/>
            <person name="Konig C."/>
            <person name="Kovar C."/>
            <person name="Kroll A.R."/>
            <person name="Kuwar S.S."/>
            <person name="Lee S.L."/>
            <person name="Lehman R."/>
            <person name="Li K."/>
            <person name="Li Z."/>
            <person name="Liang H."/>
            <person name="Lovelace S."/>
            <person name="Lu Z."/>
            <person name="Mansfield J.H."/>
            <person name="McCulloch K.J."/>
            <person name="Mathew T."/>
            <person name="Morton B."/>
            <person name="Muzny D.M."/>
            <person name="Neunemann D."/>
            <person name="Ongeri F."/>
            <person name="Pauchet Y."/>
            <person name="Pu L.L."/>
            <person name="Pyrousis I."/>
            <person name="Rao X.J."/>
            <person name="Redding A."/>
            <person name="Roesel C."/>
            <person name="Sanchez-Gracia A."/>
            <person name="Schaack S."/>
            <person name="Shukla A."/>
            <person name="Tetreau G."/>
            <person name="Wang Y."/>
            <person name="Xiong G.H."/>
            <person name="Traut W."/>
            <person name="Walsh T.K."/>
            <person name="Worley K.C."/>
            <person name="Wu D."/>
            <person name="Wu W."/>
            <person name="Wu Y.Q."/>
            <person name="Zhang X."/>
            <person name="Zou Z."/>
            <person name="Zucker H."/>
            <person name="Briscoe A.D."/>
            <person name="Burmester T."/>
            <person name="Clem R.J."/>
            <person name="Feyereisen R."/>
            <person name="Grimmelikhuijzen C.J.P."/>
            <person name="Hamodrakas S.J."/>
            <person name="Hansson B.S."/>
            <person name="Huguet E."/>
            <person name="Jermiin L.S."/>
            <person name="Lan Q."/>
            <person name="Lehman H.K."/>
            <person name="Lorenzen M."/>
            <person name="Merzendorfer H."/>
            <person name="Michalopoulos I."/>
            <person name="Morton D.B."/>
            <person name="Muthukrishnan S."/>
            <person name="Oakeshott J.G."/>
            <person name="Palmer W."/>
            <person name="Park Y."/>
            <person name="Passarelli A.L."/>
            <person name="Rozas J."/>
            <person name="Schwartz L.M."/>
            <person name="Smith W."/>
            <person name="Southgate A."/>
            <person name="Vilcinskas A."/>
            <person name="Vogt R."/>
            <person name="Wang P."/>
            <person name="Werren J."/>
            <person name="Yu X.Q."/>
            <person name="Zhou J.J."/>
            <person name="Brown S.J."/>
            <person name="Scherer S.E."/>
            <person name="Richards S."/>
            <person name="Blissard G.W."/>
        </authorList>
    </citation>
    <scope>NUCLEOTIDE SEQUENCE</scope>
</reference>
<proteinExistence type="predicted"/>
<feature type="domain" description="Potassium channel" evidence="3">
    <location>
        <begin position="221"/>
        <end position="263"/>
    </location>
</feature>
<dbReference type="Proteomes" id="UP000791440">
    <property type="component" value="Unassembled WGS sequence"/>
</dbReference>
<protein>
    <recommendedName>
        <fullName evidence="3">Potassium channel domain-containing protein</fullName>
    </recommendedName>
</protein>
<name>A0A921YYY7_MANSE</name>
<reference evidence="4" key="2">
    <citation type="submission" date="2020-12" db="EMBL/GenBank/DDBJ databases">
        <authorList>
            <person name="Kanost M."/>
        </authorList>
    </citation>
    <scope>NUCLEOTIDE SEQUENCE</scope>
</reference>
<feature type="transmembrane region" description="Helical" evidence="2">
    <location>
        <begin position="25"/>
        <end position="45"/>
    </location>
</feature>
<sequence>MRSRDSSSTAGSDAREKIKDCFRKFIAFMFTQVGVGALVVCYAILGAASFMHIEKDSPDEQLHDIRRLRQDCAEKLWNITVTVNVFNETTWVSKVDEVLKVFQNNITAAVHTGYSGRSAEDIWSFPAALMYSLSVFTMIGYGNIIPKTLWGKIVTIAYACFGIPIYILYFCNIGKVLAQTFKWLYITAHECSRRDDAVFEDGEIIPVKHKITVPSTACLWVISFYILTGTIMFGAWENWNYLDSTYFCVISLCKIGFGDFVPGANISDSAGGSHLNDGGTVAASSTMPVRLRRVAGFEGRVNDIIFQPASAFTTPQQTLVYFGGDVQDYPEVMQAHRDNRNYVKWNLENMARMLAHTFPNKHVLVVKASRVEYKSFSCYDNFVPSNNAGVPEHTPTHNALQHLERLLQSVNERIKVLPTSELEALSPGLSEDIDIEDLHNSPVHRSSEQKKSNGAASTSNGSSDHKPVLECGPWWERVSLGDSRLALVGFSKGCVVLNQMLYEFHYTSTLTPCDTHAVRFIDRIDDMFWLDGGHAGGKNTWITSRSLLETLGRLKLNIHVHVSPYQVLDEGRPWIGREEKAFTSMLRKLGARIQRYMHGHPSASNSLQAHFDVLNNFKRAEDLTPDLQDPEED</sequence>
<dbReference type="Pfam" id="PF07885">
    <property type="entry name" value="Ion_trans_2"/>
    <property type="match status" value="2"/>
</dbReference>
<dbReference type="AlphaFoldDB" id="A0A921YYY7"/>
<organism evidence="4 5">
    <name type="scientific">Manduca sexta</name>
    <name type="common">Tobacco hawkmoth</name>
    <name type="synonym">Tobacco hornworm</name>
    <dbReference type="NCBI Taxonomy" id="7130"/>
    <lineage>
        <taxon>Eukaryota</taxon>
        <taxon>Metazoa</taxon>
        <taxon>Ecdysozoa</taxon>
        <taxon>Arthropoda</taxon>
        <taxon>Hexapoda</taxon>
        <taxon>Insecta</taxon>
        <taxon>Pterygota</taxon>
        <taxon>Neoptera</taxon>
        <taxon>Endopterygota</taxon>
        <taxon>Lepidoptera</taxon>
        <taxon>Glossata</taxon>
        <taxon>Ditrysia</taxon>
        <taxon>Bombycoidea</taxon>
        <taxon>Sphingidae</taxon>
        <taxon>Sphinginae</taxon>
        <taxon>Sphingini</taxon>
        <taxon>Manduca</taxon>
    </lineage>
</organism>
<feature type="transmembrane region" description="Helical" evidence="2">
    <location>
        <begin position="122"/>
        <end position="142"/>
    </location>
</feature>
<comment type="caution">
    <text evidence="4">The sequence shown here is derived from an EMBL/GenBank/DDBJ whole genome shotgun (WGS) entry which is preliminary data.</text>
</comment>
<dbReference type="EMBL" id="JH668354">
    <property type="protein sequence ID" value="KAG6448242.1"/>
    <property type="molecule type" value="Genomic_DNA"/>
</dbReference>
<dbReference type="PANTHER" id="PTHR31296">
    <property type="entry name" value="UPF0565 PROTEIN C2ORF69"/>
    <property type="match status" value="1"/>
</dbReference>
<keyword evidence="2" id="KW-0472">Membrane</keyword>
<gene>
    <name evidence="4" type="ORF">O3G_MSEX005385</name>
</gene>
<keyword evidence="2" id="KW-1133">Transmembrane helix</keyword>
<dbReference type="GO" id="GO:0005739">
    <property type="term" value="C:mitochondrion"/>
    <property type="evidence" value="ECO:0007669"/>
    <property type="project" value="TreeGrafter"/>
</dbReference>
<evidence type="ECO:0000313" key="4">
    <source>
        <dbReference type="EMBL" id="KAG6448242.1"/>
    </source>
</evidence>
<feature type="domain" description="Potassium channel" evidence="3">
    <location>
        <begin position="120"/>
        <end position="178"/>
    </location>
</feature>
<dbReference type="InterPro" id="IPR013099">
    <property type="entry name" value="K_chnl_dom"/>
</dbReference>
<dbReference type="PANTHER" id="PTHR31296:SF1">
    <property type="entry name" value="MITOCHONDRIAL PROTEIN C2ORF69"/>
    <property type="match status" value="1"/>
</dbReference>
<evidence type="ECO:0000256" key="1">
    <source>
        <dbReference type="SAM" id="MobiDB-lite"/>
    </source>
</evidence>
<accession>A0A921YYY7</accession>
<evidence type="ECO:0000313" key="5">
    <source>
        <dbReference type="Proteomes" id="UP000791440"/>
    </source>
</evidence>